<dbReference type="Pfam" id="PF13365">
    <property type="entry name" value="Trypsin_2"/>
    <property type="match status" value="1"/>
</dbReference>
<protein>
    <submittedName>
        <fullName evidence="1">Putative secreted protein (Por secretion system target)</fullName>
    </submittedName>
</protein>
<keyword evidence="2" id="KW-1185">Reference proteome</keyword>
<dbReference type="GO" id="GO:0004252">
    <property type="term" value="F:serine-type endopeptidase activity"/>
    <property type="evidence" value="ECO:0007669"/>
    <property type="project" value="InterPro"/>
</dbReference>
<dbReference type="PROSITE" id="PS51257">
    <property type="entry name" value="PROKAR_LIPOPROTEIN"/>
    <property type="match status" value="1"/>
</dbReference>
<dbReference type="Gene3D" id="2.40.10.10">
    <property type="entry name" value="Trypsin-like serine proteases"/>
    <property type="match status" value="2"/>
</dbReference>
<dbReference type="InterPro" id="IPR043504">
    <property type="entry name" value="Peptidase_S1_PA_chymotrypsin"/>
</dbReference>
<dbReference type="SUPFAM" id="SSF50494">
    <property type="entry name" value="Trypsin-like serine proteases"/>
    <property type="match status" value="1"/>
</dbReference>
<accession>A0A419VYS7</accession>
<dbReference type="GO" id="GO:0006508">
    <property type="term" value="P:proteolysis"/>
    <property type="evidence" value="ECO:0007669"/>
    <property type="project" value="InterPro"/>
</dbReference>
<dbReference type="PANTHER" id="PTHR36234:SF5">
    <property type="entry name" value="LYSYL ENDOPEPTIDASE"/>
    <property type="match status" value="1"/>
</dbReference>
<proteinExistence type="predicted"/>
<dbReference type="NCBIfam" id="TIGR04183">
    <property type="entry name" value="Por_Secre_tail"/>
    <property type="match status" value="1"/>
</dbReference>
<dbReference type="InterPro" id="IPR026444">
    <property type="entry name" value="Secre_tail"/>
</dbReference>
<name>A0A419VYS7_9BACT</name>
<evidence type="ECO:0000313" key="1">
    <source>
        <dbReference type="EMBL" id="RKD88388.1"/>
    </source>
</evidence>
<gene>
    <name evidence="1" type="ORF">BC643_3537</name>
</gene>
<dbReference type="Proteomes" id="UP000283387">
    <property type="component" value="Unassembled WGS sequence"/>
</dbReference>
<dbReference type="PROSITE" id="PS00134">
    <property type="entry name" value="TRYPSIN_HIS"/>
    <property type="match status" value="1"/>
</dbReference>
<dbReference type="OrthoDB" id="9342482at2"/>
<dbReference type="PANTHER" id="PTHR36234">
    <property type="entry name" value="LYSYL ENDOPEPTIDASE"/>
    <property type="match status" value="1"/>
</dbReference>
<dbReference type="EMBL" id="RAPN01000002">
    <property type="protein sequence ID" value="RKD88388.1"/>
    <property type="molecule type" value="Genomic_DNA"/>
</dbReference>
<evidence type="ECO:0000313" key="2">
    <source>
        <dbReference type="Proteomes" id="UP000283387"/>
    </source>
</evidence>
<dbReference type="InterPro" id="IPR018114">
    <property type="entry name" value="TRYPSIN_HIS"/>
</dbReference>
<organism evidence="1 2">
    <name type="scientific">Mangrovibacterium diazotrophicum</name>
    <dbReference type="NCBI Taxonomy" id="1261403"/>
    <lineage>
        <taxon>Bacteria</taxon>
        <taxon>Pseudomonadati</taxon>
        <taxon>Bacteroidota</taxon>
        <taxon>Bacteroidia</taxon>
        <taxon>Marinilabiliales</taxon>
        <taxon>Prolixibacteraceae</taxon>
        <taxon>Mangrovibacterium</taxon>
    </lineage>
</organism>
<sequence>MICFVSKFYKFDCVRIQSMQLKSILLLFFSLACLPLWAQLSQGGQPMPIQQLKVARASSFVSLTVPAEEIQLVKNLQKEQPQLKAFRFAYSIPVDFSTENSGTWIESGDWKIWQLKLESPGALSLNVIFSRYYVPEGARLFLFSEDGSDLIGAFTAQNNKSDGVLATMPVAGDRLILQYEEPLDAEFSGELVLESVNHDFVGLKAYNGDRRPLGESGSCNVNVNCDYLQKYREAANGVCRILIRGTELCTGTLLNDVPADSTPYLLTASHCIENATDASSSVFLFNYESPYCKSIDGEVLNSLSGSSLRASSSELDFSLVELSVAPPKSYQPYYLGWDHSSSAPDSTVSIHHPLGDIKKVAIDRNSPSAASYSEDYVSGSFWQISNWEEGTTEAGSSGAALIDPDMRVRGSLVGGEATCSNPVNDYFAQFRFAWNHFSESDKQLKTWLDPNNSGTTAISGLNPYADEQQCTVLTNMKDADSHFDGLIDVTNESSGYYSGTNAYGFTEFAEAFQFETSCNVQGLTLGIANKSISSSIAVLTVSVYEGGDIPGTLLYSQDFELTNQEAGVMNYLAFDQQVSTDGNFYLAWSIEDLGANDVFAVFLADRTDDTSNSFFIRDGGDWYSYSEKSNTTNGSAAVMEALVCFYDESVEYNPFEDENVDVVAYPNPFVYGQELTIRFEDDVQPSKPEIFDLLGNRYAVSSTLTGLDRMAFDFNGFRPGIYFVRLTSQISGKNYTQKVLYLGGE</sequence>
<dbReference type="AlphaFoldDB" id="A0A419VYS7"/>
<comment type="caution">
    <text evidence="1">The sequence shown here is derived from an EMBL/GenBank/DDBJ whole genome shotgun (WGS) entry which is preliminary data.</text>
</comment>
<dbReference type="InterPro" id="IPR009003">
    <property type="entry name" value="Peptidase_S1_PA"/>
</dbReference>
<reference evidence="1 2" key="1">
    <citation type="submission" date="2018-09" db="EMBL/GenBank/DDBJ databases">
        <title>Genomic Encyclopedia of Archaeal and Bacterial Type Strains, Phase II (KMG-II): from individual species to whole genera.</title>
        <authorList>
            <person name="Goeker M."/>
        </authorList>
    </citation>
    <scope>NUCLEOTIDE SEQUENCE [LARGE SCALE GENOMIC DNA]</scope>
    <source>
        <strain evidence="1 2">DSM 27148</strain>
    </source>
</reference>